<evidence type="ECO:0000313" key="7">
    <source>
        <dbReference type="EMBL" id="SIR60856.1"/>
    </source>
</evidence>
<keyword evidence="8" id="KW-1185">Reference proteome</keyword>
<dbReference type="GO" id="GO:0009424">
    <property type="term" value="C:bacterial-type flagellum hook"/>
    <property type="evidence" value="ECO:0007669"/>
    <property type="project" value="InterPro"/>
</dbReference>
<protein>
    <submittedName>
        <fullName evidence="7">Flagellar hook-associated protein 3 FlgL</fullName>
    </submittedName>
</protein>
<dbReference type="InterPro" id="IPR013384">
    <property type="entry name" value="Flagell_FlgL"/>
</dbReference>
<keyword evidence="7" id="KW-0969">Cilium</keyword>
<dbReference type="NCBIfam" id="TIGR02550">
    <property type="entry name" value="flagell_flgL"/>
    <property type="match status" value="1"/>
</dbReference>
<reference evidence="8" key="1">
    <citation type="submission" date="2017-01" db="EMBL/GenBank/DDBJ databases">
        <authorList>
            <person name="Varghese N."/>
            <person name="Submissions S."/>
        </authorList>
    </citation>
    <scope>NUCLEOTIDE SEQUENCE [LARGE SCALE GENOMIC DNA]</scope>
    <source>
        <strain evidence="8">ATCC 51758</strain>
    </source>
</reference>
<feature type="domain" description="Flagellin C-terminal" evidence="6">
    <location>
        <begin position="233"/>
        <end position="313"/>
    </location>
</feature>
<sequence>MRISTGMIFDAGRNSMMRQSADLLHTQQQLSSGRRILSPSDDPIGASRALEVTQSKSVNTQFQTNQGYAKDALASLESNLGSITDILTYVRTRAVEAGNPAFSSSEHAAIATDLEAQFNSLLGIANSKDATGDFQFSGYQSAQPAFSGGATVPAAGPGPVIYDGDGGERSMQVGSTRVMPVAEPGSKVFMADSVTGESQVFGAISQFITELRKDPADPTRDIAAAVSQAIGDMDAALENVSTIRASVGSRMVELDALGELAAAQGQQYAETLSRLQDLDYNEAITRFSQQQTILEAAQQSYVRVTGLSLFNLLG</sequence>
<dbReference type="GO" id="GO:0005576">
    <property type="term" value="C:extracellular region"/>
    <property type="evidence" value="ECO:0007669"/>
    <property type="project" value="UniProtKB-SubCell"/>
</dbReference>
<evidence type="ECO:0000256" key="4">
    <source>
        <dbReference type="ARBA" id="ARBA00023143"/>
    </source>
</evidence>
<comment type="similarity">
    <text evidence="3">Belongs to the bacterial flagellin family.</text>
</comment>
<accession>A0A1N7CB86</accession>
<dbReference type="InterPro" id="IPR046358">
    <property type="entry name" value="Flagellin_C"/>
</dbReference>
<keyword evidence="7" id="KW-0282">Flagellum</keyword>
<dbReference type="GO" id="GO:0071973">
    <property type="term" value="P:bacterial-type flagellum-dependent cell motility"/>
    <property type="evidence" value="ECO:0007669"/>
    <property type="project" value="InterPro"/>
</dbReference>
<feature type="domain" description="Flagellin N-terminal" evidence="5">
    <location>
        <begin position="3"/>
        <end position="140"/>
    </location>
</feature>
<dbReference type="PANTHER" id="PTHR42792:SF1">
    <property type="entry name" value="FLAGELLAR HOOK-ASSOCIATED PROTEIN 3"/>
    <property type="match status" value="1"/>
</dbReference>
<dbReference type="RefSeq" id="WP_076604305.1">
    <property type="nucleotide sequence ID" value="NZ_FTMD01000023.1"/>
</dbReference>
<keyword evidence="7" id="KW-0966">Cell projection</keyword>
<dbReference type="Pfam" id="PF00700">
    <property type="entry name" value="Flagellin_C"/>
    <property type="match status" value="1"/>
</dbReference>
<evidence type="ECO:0000256" key="1">
    <source>
        <dbReference type="ARBA" id="ARBA00004365"/>
    </source>
</evidence>
<dbReference type="OrthoDB" id="9768249at2"/>
<proteinExistence type="inferred from homology"/>
<evidence type="ECO:0000259" key="6">
    <source>
        <dbReference type="Pfam" id="PF00700"/>
    </source>
</evidence>
<dbReference type="AlphaFoldDB" id="A0A1N7CB86"/>
<dbReference type="EMBL" id="FTMD01000023">
    <property type="protein sequence ID" value="SIR60856.1"/>
    <property type="molecule type" value="Genomic_DNA"/>
</dbReference>
<dbReference type="SUPFAM" id="SSF64518">
    <property type="entry name" value="Phase 1 flagellin"/>
    <property type="match status" value="1"/>
</dbReference>
<dbReference type="Proteomes" id="UP000186819">
    <property type="component" value="Unassembled WGS sequence"/>
</dbReference>
<keyword evidence="4" id="KW-0975">Bacterial flagellum</keyword>
<dbReference type="GO" id="GO:0005198">
    <property type="term" value="F:structural molecule activity"/>
    <property type="evidence" value="ECO:0007669"/>
    <property type="project" value="InterPro"/>
</dbReference>
<name>A0A1N7CB86_9RHOO</name>
<evidence type="ECO:0000256" key="2">
    <source>
        <dbReference type="ARBA" id="ARBA00004613"/>
    </source>
</evidence>
<comment type="subcellular location">
    <subcellularLocation>
        <location evidence="1">Bacterial flagellum</location>
    </subcellularLocation>
    <subcellularLocation>
        <location evidence="2">Secreted</location>
    </subcellularLocation>
</comment>
<dbReference type="STRING" id="34027.SAMN05421829_12317"/>
<dbReference type="InterPro" id="IPR001492">
    <property type="entry name" value="Flagellin"/>
</dbReference>
<dbReference type="Gene3D" id="1.20.1330.10">
    <property type="entry name" value="f41 fragment of flagellin, N-terminal domain"/>
    <property type="match status" value="1"/>
</dbReference>
<gene>
    <name evidence="7" type="ORF">SAMN05421829_12317</name>
</gene>
<organism evidence="7 8">
    <name type="scientific">Aromatoleum tolulyticum</name>
    <dbReference type="NCBI Taxonomy" id="34027"/>
    <lineage>
        <taxon>Bacteria</taxon>
        <taxon>Pseudomonadati</taxon>
        <taxon>Pseudomonadota</taxon>
        <taxon>Betaproteobacteria</taxon>
        <taxon>Rhodocyclales</taxon>
        <taxon>Rhodocyclaceae</taxon>
        <taxon>Aromatoleum</taxon>
    </lineage>
</organism>
<evidence type="ECO:0000256" key="3">
    <source>
        <dbReference type="ARBA" id="ARBA00005709"/>
    </source>
</evidence>
<dbReference type="PANTHER" id="PTHR42792">
    <property type="entry name" value="FLAGELLIN"/>
    <property type="match status" value="1"/>
</dbReference>
<evidence type="ECO:0000313" key="8">
    <source>
        <dbReference type="Proteomes" id="UP000186819"/>
    </source>
</evidence>
<dbReference type="Pfam" id="PF00669">
    <property type="entry name" value="Flagellin_N"/>
    <property type="match status" value="1"/>
</dbReference>
<dbReference type="InterPro" id="IPR001029">
    <property type="entry name" value="Flagellin_N"/>
</dbReference>
<evidence type="ECO:0000259" key="5">
    <source>
        <dbReference type="Pfam" id="PF00669"/>
    </source>
</evidence>